<feature type="compositionally biased region" description="Polar residues" evidence="12">
    <location>
        <begin position="313"/>
        <end position="325"/>
    </location>
</feature>
<dbReference type="InterPro" id="IPR017441">
    <property type="entry name" value="Protein_kinase_ATP_BS"/>
</dbReference>
<keyword evidence="7 11" id="KW-0067">ATP-binding</keyword>
<dbReference type="EMBL" id="CAMPGE010029627">
    <property type="protein sequence ID" value="CAI2387106.1"/>
    <property type="molecule type" value="Genomic_DNA"/>
</dbReference>
<dbReference type="Proteomes" id="UP001295684">
    <property type="component" value="Unassembled WGS sequence"/>
</dbReference>
<evidence type="ECO:0000313" key="15">
    <source>
        <dbReference type="Proteomes" id="UP001295684"/>
    </source>
</evidence>
<dbReference type="EC" id="2.7.12.1" evidence="2"/>
<evidence type="ECO:0000256" key="3">
    <source>
        <dbReference type="ARBA" id="ARBA00022527"/>
    </source>
</evidence>
<evidence type="ECO:0000256" key="9">
    <source>
        <dbReference type="ARBA" id="ARBA00049308"/>
    </source>
</evidence>
<comment type="catalytic activity">
    <reaction evidence="10">
        <text>L-tyrosyl-[protein] + ATP = O-phospho-L-tyrosyl-[protein] + ADP + H(+)</text>
        <dbReference type="Rhea" id="RHEA:10596"/>
        <dbReference type="Rhea" id="RHEA-COMP:10136"/>
        <dbReference type="Rhea" id="RHEA-COMP:20101"/>
        <dbReference type="ChEBI" id="CHEBI:15378"/>
        <dbReference type="ChEBI" id="CHEBI:30616"/>
        <dbReference type="ChEBI" id="CHEBI:46858"/>
        <dbReference type="ChEBI" id="CHEBI:61978"/>
        <dbReference type="ChEBI" id="CHEBI:456216"/>
        <dbReference type="EC" id="2.7.12.1"/>
    </reaction>
</comment>
<name>A0AAD1YAH1_EUPCR</name>
<dbReference type="Gene3D" id="3.30.10.30">
    <property type="entry name" value="DYRK"/>
    <property type="match status" value="1"/>
</dbReference>
<dbReference type="PROSITE" id="PS00107">
    <property type="entry name" value="PROTEIN_KINASE_ATP"/>
    <property type="match status" value="1"/>
</dbReference>
<reference evidence="14" key="1">
    <citation type="submission" date="2023-07" db="EMBL/GenBank/DDBJ databases">
        <authorList>
            <consortium name="AG Swart"/>
            <person name="Singh M."/>
            <person name="Singh A."/>
            <person name="Seah K."/>
            <person name="Emmerich C."/>
        </authorList>
    </citation>
    <scope>NUCLEOTIDE SEQUENCE</scope>
    <source>
        <strain evidence="14">DP1</strain>
    </source>
</reference>
<keyword evidence="15" id="KW-1185">Reference proteome</keyword>
<dbReference type="PANTHER" id="PTHR24058:SF22">
    <property type="entry name" value="DUAL SPECIFICITY TYROSINE-PHOSPHORYLATION-REGULATED KINASE 4"/>
    <property type="match status" value="1"/>
</dbReference>
<dbReference type="InterPro" id="IPR042521">
    <property type="entry name" value="DYRK"/>
</dbReference>
<evidence type="ECO:0000256" key="4">
    <source>
        <dbReference type="ARBA" id="ARBA00022679"/>
    </source>
</evidence>
<organism evidence="14 15">
    <name type="scientific">Euplotes crassus</name>
    <dbReference type="NCBI Taxonomy" id="5936"/>
    <lineage>
        <taxon>Eukaryota</taxon>
        <taxon>Sar</taxon>
        <taxon>Alveolata</taxon>
        <taxon>Ciliophora</taxon>
        <taxon>Intramacronucleata</taxon>
        <taxon>Spirotrichea</taxon>
        <taxon>Hypotrichia</taxon>
        <taxon>Euplotida</taxon>
        <taxon>Euplotidae</taxon>
        <taxon>Moneuplotes</taxon>
    </lineage>
</organism>
<evidence type="ECO:0000256" key="11">
    <source>
        <dbReference type="PROSITE-ProRule" id="PRU10141"/>
    </source>
</evidence>
<evidence type="ECO:0000313" key="14">
    <source>
        <dbReference type="EMBL" id="CAI2387106.1"/>
    </source>
</evidence>
<feature type="region of interest" description="Disordered" evidence="12">
    <location>
        <begin position="259"/>
        <end position="334"/>
    </location>
</feature>
<feature type="compositionally biased region" description="Basic residues" evidence="12">
    <location>
        <begin position="75"/>
        <end position="84"/>
    </location>
</feature>
<dbReference type="CDD" id="cd14210">
    <property type="entry name" value="PKc_DYRK"/>
    <property type="match status" value="1"/>
</dbReference>
<dbReference type="GO" id="GO:0004674">
    <property type="term" value="F:protein serine/threonine kinase activity"/>
    <property type="evidence" value="ECO:0007669"/>
    <property type="project" value="UniProtKB-KW"/>
</dbReference>
<evidence type="ECO:0000256" key="5">
    <source>
        <dbReference type="ARBA" id="ARBA00022741"/>
    </source>
</evidence>
<evidence type="ECO:0000259" key="13">
    <source>
        <dbReference type="PROSITE" id="PS50011"/>
    </source>
</evidence>
<dbReference type="Pfam" id="PF00069">
    <property type="entry name" value="Pkinase"/>
    <property type="match status" value="1"/>
</dbReference>
<feature type="domain" description="Protein kinase" evidence="13">
    <location>
        <begin position="405"/>
        <end position="709"/>
    </location>
</feature>
<comment type="similarity">
    <text evidence="1">Belongs to the protein kinase superfamily. CMGC Ser/Thr protein kinase family. MNB/DYRK subfamily.</text>
</comment>
<gene>
    <name evidence="14" type="ORF">ECRASSUSDP1_LOCUS28734</name>
</gene>
<dbReference type="InterPro" id="IPR008271">
    <property type="entry name" value="Ser/Thr_kinase_AS"/>
</dbReference>
<dbReference type="PANTHER" id="PTHR24058">
    <property type="entry name" value="DUAL SPECIFICITY PROTEIN KINASE"/>
    <property type="match status" value="1"/>
</dbReference>
<evidence type="ECO:0000256" key="8">
    <source>
        <dbReference type="ARBA" id="ARBA00049003"/>
    </source>
</evidence>
<dbReference type="InterPro" id="IPR000719">
    <property type="entry name" value="Prot_kinase_dom"/>
</dbReference>
<comment type="catalytic activity">
    <reaction evidence="9">
        <text>L-threonyl-[protein] + ATP = O-phospho-L-threonyl-[protein] + ADP + H(+)</text>
        <dbReference type="Rhea" id="RHEA:46608"/>
        <dbReference type="Rhea" id="RHEA-COMP:11060"/>
        <dbReference type="Rhea" id="RHEA-COMP:11605"/>
        <dbReference type="ChEBI" id="CHEBI:15378"/>
        <dbReference type="ChEBI" id="CHEBI:30013"/>
        <dbReference type="ChEBI" id="CHEBI:30616"/>
        <dbReference type="ChEBI" id="CHEBI:61977"/>
        <dbReference type="ChEBI" id="CHEBI:456216"/>
        <dbReference type="EC" id="2.7.12.1"/>
    </reaction>
</comment>
<proteinExistence type="inferred from homology"/>
<feature type="compositionally biased region" description="Basic and acidic residues" evidence="12">
    <location>
        <begin position="300"/>
        <end position="312"/>
    </location>
</feature>
<feature type="compositionally biased region" description="Basic and acidic residues" evidence="12">
    <location>
        <begin position="272"/>
        <end position="284"/>
    </location>
</feature>
<sequence length="716" mass="81904">MHSRSDKKNFFLGKIGSFDYDTRSITKSKASNLSLDPGTICKSLIKIGLDNKMNSTKNSTSHRVNAKLNTNHISSSKKKKKGLSKKGTTEKRSSKNLTKTSKMVSKLNSTIQNLHCAKVKPCGKSSNKNFSVFKKYLNPGLKSQYISPSSNKSSILKSINLQGFEKKKVKGSSRPKKIINYTTIRKQVPSFERSADSIGSTIKILKYPKGSKESSISSKSGSVIKYSNLSNSTMKNLTCKSISINQGKSLNNSKVIRFNRYNKDSRKKSKQSKKEDVSKCEIDLSKNMPKVSARRKRAGSKKESKATLEESKSTIQTMRSPSNKITSRDTDKTFPLTPGRALKMYMDKGLTKYEQSEILEFKEIYFVGTTEKKIQGTGDPNNNYGYDDDRGDYKTVENDHINYRYEILSTLGQGSFGKVYKAFDHKDKKLIAIKIIRNKKKFEFQANVEIKVLRDIKKHDSKDKSNIIKIIDDFKFRSHICLTFDLYSINLYELIRSNDHKGFPIDIVRRIAIQILQGLQFMKKREICHCDLKPENVLLKKNNKTGIKIIDLGSSCFVKDQVYTYIQSRFYRAPEIMLGIPYTTAIDMWSFACICVELYTGFPLFPGESEEEQFSLIMEYKGIPPINLLQNSTRRDIFFDEELNPRKVKDSIEDIIEINSKALSELLYMGVPEEEKEIVTPFIKFIDACLHWDPNLRLTPNEALRHEWISSIFDEK</sequence>
<keyword evidence="3" id="KW-0723">Serine/threonine-protein kinase</keyword>
<comment type="catalytic activity">
    <reaction evidence="8">
        <text>L-seryl-[protein] + ATP = O-phospho-L-seryl-[protein] + ADP + H(+)</text>
        <dbReference type="Rhea" id="RHEA:17989"/>
        <dbReference type="Rhea" id="RHEA-COMP:9863"/>
        <dbReference type="Rhea" id="RHEA-COMP:11604"/>
        <dbReference type="ChEBI" id="CHEBI:15378"/>
        <dbReference type="ChEBI" id="CHEBI:29999"/>
        <dbReference type="ChEBI" id="CHEBI:30616"/>
        <dbReference type="ChEBI" id="CHEBI:83421"/>
        <dbReference type="ChEBI" id="CHEBI:456216"/>
        <dbReference type="EC" id="2.7.12.1"/>
    </reaction>
</comment>
<evidence type="ECO:0000256" key="1">
    <source>
        <dbReference type="ARBA" id="ARBA00008867"/>
    </source>
</evidence>
<protein>
    <recommendedName>
        <fullName evidence="2">dual-specificity kinase</fullName>
        <ecNumber evidence="2">2.7.12.1</ecNumber>
    </recommendedName>
</protein>
<accession>A0AAD1YAH1</accession>
<dbReference type="SUPFAM" id="SSF56112">
    <property type="entry name" value="Protein kinase-like (PK-like)"/>
    <property type="match status" value="1"/>
</dbReference>
<dbReference type="PROSITE" id="PS00108">
    <property type="entry name" value="PROTEIN_KINASE_ST"/>
    <property type="match status" value="1"/>
</dbReference>
<keyword evidence="6" id="KW-0418">Kinase</keyword>
<feature type="compositionally biased region" description="Polar residues" evidence="12">
    <location>
        <begin position="55"/>
        <end position="73"/>
    </location>
</feature>
<dbReference type="Gene3D" id="3.30.200.20">
    <property type="entry name" value="Phosphorylase Kinase, domain 1"/>
    <property type="match status" value="1"/>
</dbReference>
<evidence type="ECO:0000256" key="12">
    <source>
        <dbReference type="SAM" id="MobiDB-lite"/>
    </source>
</evidence>
<dbReference type="AlphaFoldDB" id="A0AAD1YAH1"/>
<dbReference type="InterPro" id="IPR050494">
    <property type="entry name" value="Ser_Thr_dual-spec_kinase"/>
</dbReference>
<dbReference type="PROSITE" id="PS50011">
    <property type="entry name" value="PROTEIN_KINASE_DOM"/>
    <property type="match status" value="1"/>
</dbReference>
<dbReference type="InterPro" id="IPR011009">
    <property type="entry name" value="Kinase-like_dom_sf"/>
</dbReference>
<dbReference type="GO" id="GO:0005524">
    <property type="term" value="F:ATP binding"/>
    <property type="evidence" value="ECO:0007669"/>
    <property type="project" value="UniProtKB-UniRule"/>
</dbReference>
<dbReference type="GO" id="GO:0005856">
    <property type="term" value="C:cytoskeleton"/>
    <property type="evidence" value="ECO:0007669"/>
    <property type="project" value="TreeGrafter"/>
</dbReference>
<evidence type="ECO:0000256" key="10">
    <source>
        <dbReference type="ARBA" id="ARBA00051680"/>
    </source>
</evidence>
<keyword evidence="5 11" id="KW-0547">Nucleotide-binding</keyword>
<feature type="binding site" evidence="11">
    <location>
        <position position="434"/>
    </location>
    <ligand>
        <name>ATP</name>
        <dbReference type="ChEBI" id="CHEBI:30616"/>
    </ligand>
</feature>
<keyword evidence="4" id="KW-0808">Transferase</keyword>
<dbReference type="Gene3D" id="1.10.510.10">
    <property type="entry name" value="Transferase(Phosphotransferase) domain 1"/>
    <property type="match status" value="1"/>
</dbReference>
<evidence type="ECO:0000256" key="2">
    <source>
        <dbReference type="ARBA" id="ARBA00013203"/>
    </source>
</evidence>
<feature type="region of interest" description="Disordered" evidence="12">
    <location>
        <begin position="55"/>
        <end position="102"/>
    </location>
</feature>
<comment type="caution">
    <text evidence="14">The sequence shown here is derived from an EMBL/GenBank/DDBJ whole genome shotgun (WGS) entry which is preliminary data.</text>
</comment>
<dbReference type="SMART" id="SM00220">
    <property type="entry name" value="S_TKc"/>
    <property type="match status" value="1"/>
</dbReference>
<dbReference type="GO" id="GO:0005737">
    <property type="term" value="C:cytoplasm"/>
    <property type="evidence" value="ECO:0007669"/>
    <property type="project" value="TreeGrafter"/>
</dbReference>
<evidence type="ECO:0000256" key="6">
    <source>
        <dbReference type="ARBA" id="ARBA00022777"/>
    </source>
</evidence>
<dbReference type="GO" id="GO:0004712">
    <property type="term" value="F:protein serine/threonine/tyrosine kinase activity"/>
    <property type="evidence" value="ECO:0007669"/>
    <property type="project" value="UniProtKB-EC"/>
</dbReference>
<evidence type="ECO:0000256" key="7">
    <source>
        <dbReference type="ARBA" id="ARBA00022840"/>
    </source>
</evidence>